<dbReference type="Gramene" id="TraesWEE_scaffold_062920_01G000100.1">
    <property type="protein sequence ID" value="TraesWEE_scaffold_062920_01G000100.1"/>
    <property type="gene ID" value="TraesWEE_scaffold_062920_01G000100"/>
</dbReference>
<dbReference type="OMA" id="PERKLCF"/>
<reference evidence="1" key="1">
    <citation type="submission" date="2018-08" db="EMBL/GenBank/DDBJ databases">
        <authorList>
            <person name="Rossello M."/>
        </authorList>
    </citation>
    <scope>NUCLEOTIDE SEQUENCE [LARGE SCALE GENOMIC DNA]</scope>
    <source>
        <strain evidence="1">cv. Chinese Spring</strain>
    </source>
</reference>
<dbReference type="OrthoDB" id="591399at2759"/>
<dbReference type="Gene3D" id="1.20.1280.50">
    <property type="match status" value="1"/>
</dbReference>
<sequence>MGQRKLRRSGAAASASYFRIEKDRRHCFSKKKKKNRHHHHHEVASSGPTASLCDDALADIFTRLPGAAAVVRCAATCRRWGRLVATRAAVISRCLPPLGCSFPDLAVGLFHQEKDWPTTRGRDAASSPGPCFVPTASGSRFLYEGRESLGVARLDDGDRLLDHSRPVASRNGRLVLELRRHRRQDRAADGLRLAICNPMTSDNIVVVPPLFLAGKNNTKILEYGLTSHNLCPPGCHDFFRILLIYNHHRSGGLSTVLRCYSSDTGRWGPETESIVKIPSSKIRNISPAVVHRGVAYWALEQGVFGVRLDRIDHDHTMDMHLVPCDTS</sequence>
<dbReference type="Gramene" id="TraesSTA2A03G00739690.1">
    <property type="protein sequence ID" value="TraesSTA2A03G00739690.1.CDS1"/>
    <property type="gene ID" value="TraesSTA2A03G00739690"/>
</dbReference>
<dbReference type="PANTHER" id="PTHR36140">
    <property type="entry name" value="F-BOX DOMAIN-CONTAINING PROTEIN-RELATED"/>
    <property type="match status" value="1"/>
</dbReference>
<evidence type="ECO:0008006" key="3">
    <source>
        <dbReference type="Google" id="ProtNLM"/>
    </source>
</evidence>
<dbReference type="Gramene" id="TraesCAD_scaffold_008477_01G000200.1">
    <property type="protein sequence ID" value="TraesCAD_scaffold_008477_01G000200.1"/>
    <property type="gene ID" value="TraesCAD_scaffold_008477_01G000200"/>
</dbReference>
<dbReference type="Gramene" id="TraesCS2A02G361800.1">
    <property type="protein sequence ID" value="TraesCS2A02G361800.1.cds1"/>
    <property type="gene ID" value="TraesCS2A02G361800"/>
</dbReference>
<dbReference type="PANTHER" id="PTHR36140:SF9">
    <property type="entry name" value="F-BOX DOMAIN CONTAINING PROTEIN"/>
    <property type="match status" value="1"/>
</dbReference>
<keyword evidence="2" id="KW-1185">Reference proteome</keyword>
<dbReference type="Gramene" id="TraesMAC2A03G00740330.1">
    <property type="protein sequence ID" value="TraesMAC2A03G00740330.1.CDS1"/>
    <property type="gene ID" value="TraesMAC2A03G00740330"/>
</dbReference>
<dbReference type="Gramene" id="TraesRN2A0100861200.1">
    <property type="protein sequence ID" value="TraesRN2A0100861200.1"/>
    <property type="gene ID" value="TraesRN2A0100861200"/>
</dbReference>
<accession>A0A3B6B0X9</accession>
<dbReference type="Gramene" id="TraesROB_scaffold_022797_01G000100.1">
    <property type="protein sequence ID" value="TraesROB_scaffold_022797_01G000100.1"/>
    <property type="gene ID" value="TraesROB_scaffold_022797_01G000100"/>
</dbReference>
<dbReference type="SUPFAM" id="SSF81383">
    <property type="entry name" value="F-box domain"/>
    <property type="match status" value="1"/>
</dbReference>
<organism evidence="1">
    <name type="scientific">Triticum aestivum</name>
    <name type="common">Wheat</name>
    <dbReference type="NCBI Taxonomy" id="4565"/>
    <lineage>
        <taxon>Eukaryota</taxon>
        <taxon>Viridiplantae</taxon>
        <taxon>Streptophyta</taxon>
        <taxon>Embryophyta</taxon>
        <taxon>Tracheophyta</taxon>
        <taxon>Spermatophyta</taxon>
        <taxon>Magnoliopsida</taxon>
        <taxon>Liliopsida</taxon>
        <taxon>Poales</taxon>
        <taxon>Poaceae</taxon>
        <taxon>BOP clade</taxon>
        <taxon>Pooideae</taxon>
        <taxon>Triticodae</taxon>
        <taxon>Triticeae</taxon>
        <taxon>Triticinae</taxon>
        <taxon>Triticum</taxon>
    </lineage>
</organism>
<dbReference type="InterPro" id="IPR036047">
    <property type="entry name" value="F-box-like_dom_sf"/>
</dbReference>
<evidence type="ECO:0000313" key="1">
    <source>
        <dbReference type="EnsemblPlants" id="TraesCS2A02G361800.1.cds1"/>
    </source>
</evidence>
<dbReference type="Proteomes" id="UP000019116">
    <property type="component" value="Chromosome 2A"/>
</dbReference>
<evidence type="ECO:0000313" key="2">
    <source>
        <dbReference type="Proteomes" id="UP000019116"/>
    </source>
</evidence>
<protein>
    <recommendedName>
        <fullName evidence="3">F-box domain-containing protein</fullName>
    </recommendedName>
</protein>
<proteinExistence type="predicted"/>
<dbReference type="Gramene" id="TraesCLE_scaffold_006059_01G000200.1">
    <property type="protein sequence ID" value="TraesCLE_scaffold_006059_01G000200.1"/>
    <property type="gene ID" value="TraesCLE_scaffold_006059_01G000200"/>
</dbReference>
<dbReference type="Gramene" id="TraesNOR2A03G00751180.1">
    <property type="protein sequence ID" value="TraesNOR2A03G00751180.1.CDS1"/>
    <property type="gene ID" value="TraesNOR2A03G00751180"/>
</dbReference>
<reference evidence="1" key="2">
    <citation type="submission" date="2018-10" db="UniProtKB">
        <authorList>
            <consortium name="EnsemblPlants"/>
        </authorList>
    </citation>
    <scope>IDENTIFICATION</scope>
</reference>
<dbReference type="Gramene" id="TraesCS2A03G0883300.1">
    <property type="protein sequence ID" value="TraesCS2A03G0883300.1.CDS1"/>
    <property type="gene ID" value="TraesCS2A03G0883300"/>
</dbReference>
<dbReference type="Gramene" id="TraesJAG2A03G00741510.1">
    <property type="protein sequence ID" value="TraesJAG2A03G00741510.1.CDS1"/>
    <property type="gene ID" value="TraesJAG2A03G00741510"/>
</dbReference>
<dbReference type="Gramene" id="TraesJUL2A03G00746260.1">
    <property type="protein sequence ID" value="TraesJUL2A03G00746260.1.CDS1"/>
    <property type="gene ID" value="TraesJUL2A03G00746260"/>
</dbReference>
<dbReference type="AlphaFoldDB" id="A0A3B6B0X9"/>
<dbReference type="EnsemblPlants" id="TraesCS2A02G361800.1">
    <property type="protein sequence ID" value="TraesCS2A02G361800.1.cds1"/>
    <property type="gene ID" value="TraesCS2A02G361800"/>
</dbReference>
<name>A0A3B6B0X9_WHEAT</name>